<reference evidence="6" key="1">
    <citation type="submission" date="2018-10" db="EMBL/GenBank/DDBJ databases">
        <title>Hidden diversity of soil giant viruses.</title>
        <authorList>
            <person name="Schulz F."/>
            <person name="Alteio L."/>
            <person name="Goudeau D."/>
            <person name="Ryan E.M."/>
            <person name="Malmstrom R.R."/>
            <person name="Blanchard J."/>
            <person name="Woyke T."/>
        </authorList>
    </citation>
    <scope>NUCLEOTIDE SEQUENCE</scope>
    <source>
        <strain evidence="6">EDV1</strain>
    </source>
</reference>
<accession>A0A3G4ZU78</accession>
<keyword evidence="4" id="KW-0560">Oxidoreductase</keyword>
<name>A0A3G4ZU78_9VIRU</name>
<evidence type="ECO:0000256" key="5">
    <source>
        <dbReference type="ARBA" id="ARBA00023004"/>
    </source>
</evidence>
<keyword evidence="3 6" id="KW-0223">Dioxygenase</keyword>
<dbReference type="EMBL" id="MK072079">
    <property type="protein sequence ID" value="AYV78460.1"/>
    <property type="molecule type" value="Genomic_DNA"/>
</dbReference>
<comment type="similarity">
    <text evidence="1">Belongs to the cysteine dioxygenase family.</text>
</comment>
<evidence type="ECO:0000313" key="6">
    <source>
        <dbReference type="EMBL" id="AYV78460.1"/>
    </source>
</evidence>
<evidence type="ECO:0000256" key="4">
    <source>
        <dbReference type="ARBA" id="ARBA00023002"/>
    </source>
</evidence>
<dbReference type="CDD" id="cd10548">
    <property type="entry name" value="cupin_CDO"/>
    <property type="match status" value="1"/>
</dbReference>
<keyword evidence="2" id="KW-0479">Metal-binding</keyword>
<evidence type="ECO:0000256" key="1">
    <source>
        <dbReference type="ARBA" id="ARBA00006622"/>
    </source>
</evidence>
<dbReference type="Gene3D" id="2.60.120.10">
    <property type="entry name" value="Jelly Rolls"/>
    <property type="match status" value="1"/>
</dbReference>
<dbReference type="InterPro" id="IPR010300">
    <property type="entry name" value="CDO_1"/>
</dbReference>
<gene>
    <name evidence="6" type="ORF">Edafosvirus14_7</name>
</gene>
<dbReference type="PANTHER" id="PTHR12918">
    <property type="entry name" value="CYSTEINE DIOXYGENASE"/>
    <property type="match status" value="1"/>
</dbReference>
<evidence type="ECO:0000256" key="2">
    <source>
        <dbReference type="ARBA" id="ARBA00022723"/>
    </source>
</evidence>
<dbReference type="SUPFAM" id="SSF51182">
    <property type="entry name" value="RmlC-like cupins"/>
    <property type="match status" value="1"/>
</dbReference>
<dbReference type="GO" id="GO:0008198">
    <property type="term" value="F:ferrous iron binding"/>
    <property type="evidence" value="ECO:0007669"/>
    <property type="project" value="TreeGrafter"/>
</dbReference>
<dbReference type="Pfam" id="PF05995">
    <property type="entry name" value="CDO_I"/>
    <property type="match status" value="1"/>
</dbReference>
<keyword evidence="5" id="KW-0408">Iron</keyword>
<dbReference type="InterPro" id="IPR011051">
    <property type="entry name" value="RmlC_Cupin_sf"/>
</dbReference>
<dbReference type="InterPro" id="IPR014710">
    <property type="entry name" value="RmlC-like_jellyroll"/>
</dbReference>
<dbReference type="PANTHER" id="PTHR12918:SF1">
    <property type="entry name" value="CYSTEINE DIOXYGENASE TYPE 1"/>
    <property type="match status" value="1"/>
</dbReference>
<dbReference type="GO" id="GO:0019448">
    <property type="term" value="P:L-cysteine catabolic process"/>
    <property type="evidence" value="ECO:0007669"/>
    <property type="project" value="TreeGrafter"/>
</dbReference>
<dbReference type="GO" id="GO:0017172">
    <property type="term" value="F:cysteine dioxygenase activity"/>
    <property type="evidence" value="ECO:0007669"/>
    <property type="project" value="TreeGrafter"/>
</dbReference>
<sequence>MSENNNISTLEEVYDIINNNLISKGELEKQSEVIKRYNGDDWKDYVSFSDIRYKKNLVKKGDNIEIYVICWKKNQKSGIHNHPDGGCLLKVLSGEIKEDCYCIKQDCCPIYTLTKTLKKDDIGYQIGKNGLHTISVIDDTVTLHIYAPPNHKTLFY</sequence>
<proteinExistence type="inferred from homology"/>
<organism evidence="6">
    <name type="scientific">Edafosvirus sp</name>
    <dbReference type="NCBI Taxonomy" id="2487765"/>
    <lineage>
        <taxon>Viruses</taxon>
        <taxon>Varidnaviria</taxon>
        <taxon>Bamfordvirae</taxon>
        <taxon>Nucleocytoviricota</taxon>
        <taxon>Megaviricetes</taxon>
        <taxon>Imitervirales</taxon>
        <taxon>Mimiviridae</taxon>
        <taxon>Klosneuvirinae</taxon>
    </lineage>
</organism>
<evidence type="ECO:0000256" key="3">
    <source>
        <dbReference type="ARBA" id="ARBA00022964"/>
    </source>
</evidence>
<protein>
    <submittedName>
        <fullName evidence="6">I cysteine dioxygenase</fullName>
    </submittedName>
</protein>